<dbReference type="InterPro" id="IPR032821">
    <property type="entry name" value="PKS_assoc"/>
</dbReference>
<dbReference type="GO" id="GO:0019171">
    <property type="term" value="F:(3R)-hydroxyacyl-[acyl-carrier-protein] dehydratase activity"/>
    <property type="evidence" value="ECO:0007669"/>
    <property type="project" value="InterPro"/>
</dbReference>
<evidence type="ECO:0000256" key="6">
    <source>
        <dbReference type="ARBA" id="ARBA00022679"/>
    </source>
</evidence>
<evidence type="ECO:0000256" key="3">
    <source>
        <dbReference type="ARBA" id="ARBA00022450"/>
    </source>
</evidence>
<dbReference type="UniPathway" id="UPA00094"/>
<dbReference type="GO" id="GO:0006633">
    <property type="term" value="P:fatty acid biosynthetic process"/>
    <property type="evidence" value="ECO:0007669"/>
    <property type="project" value="UniProtKB-UniPathway"/>
</dbReference>
<dbReference type="SUPFAM" id="SSF69593">
    <property type="entry name" value="Glycerol-3-phosphate (1)-acyltransferase"/>
    <property type="match status" value="1"/>
</dbReference>
<dbReference type="InterPro" id="IPR052568">
    <property type="entry name" value="PKS-FAS_Synthase"/>
</dbReference>
<dbReference type="InterPro" id="IPR029069">
    <property type="entry name" value="HotDog_dom_sf"/>
</dbReference>
<dbReference type="InterPro" id="IPR042104">
    <property type="entry name" value="PKS_dehydratase_sf"/>
</dbReference>
<feature type="region of interest" description="Disordered" evidence="12">
    <location>
        <begin position="737"/>
        <end position="777"/>
    </location>
</feature>
<dbReference type="SUPFAM" id="SSF53901">
    <property type="entry name" value="Thiolase-like"/>
    <property type="match status" value="2"/>
</dbReference>
<evidence type="ECO:0000256" key="7">
    <source>
        <dbReference type="ARBA" id="ARBA00022832"/>
    </source>
</evidence>
<evidence type="ECO:0000256" key="1">
    <source>
        <dbReference type="ARBA" id="ARBA00005194"/>
    </source>
</evidence>
<dbReference type="Pfam" id="PF07977">
    <property type="entry name" value="FabA"/>
    <property type="match status" value="3"/>
</dbReference>
<protein>
    <submittedName>
        <fullName evidence="14">FabA-like domain-containing protein</fullName>
    </submittedName>
</protein>
<dbReference type="SUPFAM" id="SSF52151">
    <property type="entry name" value="FabD/lysophospholipase-like"/>
    <property type="match status" value="1"/>
</dbReference>
<evidence type="ECO:0000256" key="9">
    <source>
        <dbReference type="ARBA" id="ARBA00023160"/>
    </source>
</evidence>
<keyword evidence="10" id="KW-0456">Lyase</keyword>
<comment type="similarity">
    <text evidence="11">Belongs to the thiolase-like superfamily. Beta-ketoacyl-ACP synthases family.</text>
</comment>
<feature type="compositionally biased region" description="Polar residues" evidence="12">
    <location>
        <begin position="747"/>
        <end position="776"/>
    </location>
</feature>
<dbReference type="SMART" id="SM00563">
    <property type="entry name" value="PlsC"/>
    <property type="match status" value="1"/>
</dbReference>
<evidence type="ECO:0000256" key="10">
    <source>
        <dbReference type="ARBA" id="ARBA00023239"/>
    </source>
</evidence>
<keyword evidence="7" id="KW-0276">Fatty acid metabolism</keyword>
<keyword evidence="9" id="KW-0275">Fatty acid biosynthesis</keyword>
<dbReference type="InterPro" id="IPR020841">
    <property type="entry name" value="PKS_Beta-ketoAc_synthase_dom"/>
</dbReference>
<dbReference type="GO" id="GO:0005737">
    <property type="term" value="C:cytoplasm"/>
    <property type="evidence" value="ECO:0007669"/>
    <property type="project" value="InterPro"/>
</dbReference>
<keyword evidence="5" id="KW-0597">Phosphoprotein</keyword>
<dbReference type="Pfam" id="PF00109">
    <property type="entry name" value="ketoacyl-synt"/>
    <property type="match status" value="2"/>
</dbReference>
<dbReference type="PANTHER" id="PTHR43074:SF1">
    <property type="entry name" value="BETA-KETOACYL SYNTHASE FAMILY PROTEIN-RELATED"/>
    <property type="match status" value="1"/>
</dbReference>
<keyword evidence="4" id="KW-0444">Lipid biosynthesis</keyword>
<evidence type="ECO:0000313" key="14">
    <source>
        <dbReference type="EMBL" id="VFJ70052.1"/>
    </source>
</evidence>
<dbReference type="EMBL" id="CAADFE010000021">
    <property type="protein sequence ID" value="VFJ70052.1"/>
    <property type="molecule type" value="Genomic_DNA"/>
</dbReference>
<dbReference type="InterPro" id="IPR001227">
    <property type="entry name" value="Ac_transferase_dom_sf"/>
</dbReference>
<evidence type="ECO:0000256" key="4">
    <source>
        <dbReference type="ARBA" id="ARBA00022516"/>
    </source>
</evidence>
<comment type="similarity">
    <text evidence="2">Belongs to the thioester dehydratase family. FabA subfamily.</text>
</comment>
<dbReference type="Pfam" id="PF01553">
    <property type="entry name" value="Acyltransferase"/>
    <property type="match status" value="1"/>
</dbReference>
<dbReference type="PROSITE" id="PS52004">
    <property type="entry name" value="KS3_2"/>
    <property type="match status" value="1"/>
</dbReference>
<dbReference type="PANTHER" id="PTHR43074">
    <property type="entry name" value="OMEGA-3 POLYUNSATURATED FATTY ACID SYNTHASE PFAB-RELATED"/>
    <property type="match status" value="1"/>
</dbReference>
<dbReference type="InterPro" id="IPR013114">
    <property type="entry name" value="FabA_FabZ"/>
</dbReference>
<dbReference type="Gene3D" id="3.10.129.110">
    <property type="entry name" value="Polyketide synthase dehydratase"/>
    <property type="match status" value="1"/>
</dbReference>
<proteinExistence type="inferred from homology"/>
<dbReference type="Pfam" id="PF02801">
    <property type="entry name" value="Ketoacyl-synt_C"/>
    <property type="match status" value="1"/>
</dbReference>
<dbReference type="GO" id="GO:0004315">
    <property type="term" value="F:3-oxoacyl-[acyl-carrier-protein] synthase activity"/>
    <property type="evidence" value="ECO:0007669"/>
    <property type="project" value="InterPro"/>
</dbReference>
<evidence type="ECO:0000256" key="12">
    <source>
        <dbReference type="SAM" id="MobiDB-lite"/>
    </source>
</evidence>
<sequence length="3008" mass="330958">MILNRFEPVAIIGMGCVLPGAFDPVSLWKLVEKGQCAISTVPDGYWGLDPGTVLSATPPDFSAPFPERTVTDKGGYVTGFDAVFDPTGFQLPEEIIRGSDPALWWLLHSARQALGECRIDALPQKTGLIIGNLAYPTTQFVRYAESIWLDQEIEKKAHHRFTAGSLAGQVAKALGANGLFFALDAACASSLYALHFACHQLREGRADLMLVGAANHADDLFLHMGFTALQALSPSGQSRPFHRDADGLIPAEGAAVVVLQRLSEAIEAKRPVLGVIRHIGLSNDGRGKGLLAPDEQGQIRAMETAYKASGIDPAQVSLVECHATGTVLGDGVELASMAKIFGARKTPLILSSSKANMGHLITASGLAGLLKVLAALSHKRFPPTPNAYPLSPVIEHGPFTVLEKPTPWESDERPRLAAINNFGFGGNNAHLILEEWIDDANQVIPPPVSGNPSSEIVIVGVGLAVGDQKNTVEVVRALFEHKPTLSPSRQAKVIEHPLNDLGFPPSDLKQALPQQLFLMQAVREAVSHPKKRDPDRAGILIGMECDPEITRFGLQWHYPDIFGKESDNAILELTSAGVLGCMPNILANRLNSLFDLRGMGLTIAQEAESGIDALQVALEALRRGDLDVAVVGAVEMATNPIHERAMVGCFPHLPRQGSDAAVALVLKRMEDAEQDGDTIVARLHMPETGSSTASSDKISTDAWAREPVIDRFGFPHAADALLHVTLGALAVSGRALPGPSNHGASPRSFSGKNSDLRVSSSAGTTVTLSSHPNSSPRAVGPEPIFLYCYSGADRDDLKENLRQDKPSTHGPRRIVIQSKTPEMLQFRRKAAINLVDGQEYAAYPIELGKGIFFCDATVTGETAFIFTGAAGTYAGMGRELLLALPSLWGAGKNRNIYPGEKILESIHGEDDQRQINPAEQLVASSFLCQLHATLTLDFLGLEPQATLGISSGESNALLALGAWEDTSIIDEITSSEIYGHLLTGDCRAAAESWSLSKDEIVHWKNWHLFAPLEEVRHQVAKEPRVHITIIQSPTECVIGGEEGACRRVVKRVGSTWARHLGLDMVVHCPEFRVSAQPWRRLHHRRTHSVPGVRFYRNDTGRAYHPDSDSAADAITGQAGDTVDFPRTVLRAWEDGVRIFVEHGPGNGLTRAVGEILDGRPHLAVSLDRRGKCAMAQAMETAAMLTAAGQSVDIDKINDAFAEVNAWRLSSQEIQKARTIAFPAHWPPVPSRQNASWPEKGDLKSDKQTEQISAPALAPPTWELPENAPIRPIGEVRQIPAPHLHPVTSSPLGKSPLDEIGPETVEHYISTGSDTVHTSMKSRRSSNGKGIDEVPSGNFPAHEITSKVPMPHTVADLPLYPNDPVGNIIRVHRNYLRLHRRFLAQQSALLDMYRRTRGKTPSKNIGVPETIPEDFPHSPPADPSRTATTTNPPDNILPDWLSASDSPSVPDNQTIETASQEADPDEEIQHRPIGSHVRFTRQELEELAGGCISSVFGPLFEKQDQYVRQVRMPEPPLLLADRVMEITGEPGSMGRGSVVTETDVRVDSWYLHQGVMPPGIVIESGQADLLLISWLGIDFLNRGERIYRLLGCELTFHHSGLPRPGETLRFDIHVDGHARQGDIRLFFFHYDCRIGDELRLSVRSGQAGFFNDEELASSGGVLWSAEEDQAATDFRLDPAPGPTTKRCFSAEEVKSFVQGNPWRCFGEGFRMTAAHQRTPTIPGGRMQLLEEITAFDPEGGPWGRGYLRAETQVNPDDWYFDGHFKNDPCMPGTLMADAALQTMAFYMAALGFTLDRDGWRFEPVTEEPYTFVCRGQVTPKNRHLTYELFVESVEDGPEPRLFGALLCHCDGLKVFHCRRFGLTLVPDWPLAERHHLLVENESPHYVGTDKRVPGNHAALLACAWGKPSEAFGQMYQQFDGPHRLPRLPGPPYHFITHIVSVSTPSGQPEKGGCLTTVYDIPSNAWYFQENNYSAMPFCVLLEAMLQPCGWYASYMGFVTRNPKSFVFRNLDGDKLILYRELTPDSGTLRIKVDFTDFSLMRSMTLVSFHVESFLGNEPVFSFDTSFGFFTTQSMEGQTGLAAPEAERRLFSNPGRLHVDLSKTPSRFFSNLARLPDSRLRMIDEITDFQAAGGKTSLGFLRTRQQIDPEAWYFKAHFFQDPVQAGSLGIEAMLQALQCLMLLKDLDKEVPGGRFQTATGKQPMSWKYRGQVLPTNREVVITMHLVHVERGKEGILATGEGALWVDGLCIYQAAGLGMRIVSSAREISVYPESLEQDDRESNIWKSKEAVRSGSGLDQKAIKEGTLKKDSHNNQWILDRENAPWLWDHCPTHTVPAMPMMGFVDSMAQAASEYAHGNVTEIRDARAFRWACPDQSGILALSWEVRPTPGYEHQEGKIALSVVIRAGENTIARSTVILDRKPEPPPRFSIEGPMAPVPFPYDHLFHGPTFQVLLELKRGPNGAKAFLDAKPKAGMPVGVLHPILLDGATHAIPHDTLEQWFTNIVPGNVGYPNYIPWLRCYGPPPMTGSIRCLVKPLVSKTGNASPSNTMQFLIRLDYPDGTPWVAMELHEFLFPLGPIGTKTHRERRAFLRDRRFVPGMCLSLISKGETRLSQDEVTASNWLPGTLETVYDNWKPLPELLDAIAVKEHLANQTALHPSFFDFDGQAIASPHLPFNTIRPVVEKTAGQVMVADGSESLDTNIASAWWQDYLGYTDPWPGEILLLALARRFVRRVIVTDPEGLAACRGKPVIFLANHQVGIESILFNMLTPGLIEVPIMAMAKAEHRHSWMGRLLSLLESWPAFEFPPLVFFFDRSKRGNLVSELPALQTRLNRNKYALLVHAEGTRSLTCNVPVTQSSAIFPDLALSMGIPIIPVRFSGGLPTKESNNQTRLELPMGLTAQDWFIGSPLYPEELSKMSLKARKGRILAAMNNLGPPLESETPNPPNEALSEEIQKLVTSLGIWPLAATFLTTMQLDPEAVSLAESLLAGNPINGSPSDGWLSDFKQWIMNL</sequence>
<dbReference type="InterPro" id="IPR016039">
    <property type="entry name" value="Thiolase-like"/>
</dbReference>
<dbReference type="SMART" id="SM00827">
    <property type="entry name" value="PKS_AT"/>
    <property type="match status" value="1"/>
</dbReference>
<evidence type="ECO:0000256" key="11">
    <source>
        <dbReference type="RuleBase" id="RU003694"/>
    </source>
</evidence>
<feature type="domain" description="Ketosynthase family 3 (KS3)" evidence="13">
    <location>
        <begin position="6"/>
        <end position="435"/>
    </location>
</feature>
<dbReference type="Gene3D" id="3.30.70.250">
    <property type="entry name" value="Malonyl-CoA ACP transacylase, ACP-binding"/>
    <property type="match status" value="1"/>
</dbReference>
<keyword evidence="3" id="KW-0596">Phosphopantetheine</keyword>
<feature type="compositionally biased region" description="Polar residues" evidence="12">
    <location>
        <begin position="1442"/>
        <end position="1459"/>
    </location>
</feature>
<evidence type="ECO:0000259" key="13">
    <source>
        <dbReference type="PROSITE" id="PS52004"/>
    </source>
</evidence>
<evidence type="ECO:0000256" key="2">
    <source>
        <dbReference type="ARBA" id="ARBA00006714"/>
    </source>
</evidence>
<dbReference type="Pfam" id="PF16197">
    <property type="entry name" value="KAsynt_C_assoc"/>
    <property type="match status" value="1"/>
</dbReference>
<accession>A0A450TQ71</accession>
<dbReference type="InterPro" id="IPR002123">
    <property type="entry name" value="Plipid/glycerol_acylTrfase"/>
</dbReference>
<dbReference type="Gene3D" id="3.40.366.10">
    <property type="entry name" value="Malonyl-Coenzyme A Acyl Carrier Protein, domain 2"/>
    <property type="match status" value="1"/>
</dbReference>
<keyword evidence="6 11" id="KW-0808">Transferase</keyword>
<dbReference type="InterPro" id="IPR010083">
    <property type="entry name" value="FabA"/>
</dbReference>
<comment type="pathway">
    <text evidence="1">Lipid metabolism; fatty acid biosynthesis.</text>
</comment>
<dbReference type="SUPFAM" id="SSF54637">
    <property type="entry name" value="Thioesterase/thiol ester dehydrase-isomerase"/>
    <property type="match status" value="4"/>
</dbReference>
<gene>
    <name evidence="14" type="ORF">BECKFW1821C_GA0114237_10216</name>
</gene>
<dbReference type="Gene3D" id="3.10.129.10">
    <property type="entry name" value="Hotdog Thioesterase"/>
    <property type="match status" value="4"/>
</dbReference>
<feature type="region of interest" description="Disordered" evidence="12">
    <location>
        <begin position="1312"/>
        <end position="1334"/>
    </location>
</feature>
<keyword evidence="8" id="KW-0443">Lipid metabolism</keyword>
<feature type="region of interest" description="Disordered" evidence="12">
    <location>
        <begin position="1397"/>
        <end position="1466"/>
    </location>
</feature>
<dbReference type="InterPro" id="IPR016035">
    <property type="entry name" value="Acyl_Trfase/lysoPLipase"/>
</dbReference>
<dbReference type="PROSITE" id="PS00606">
    <property type="entry name" value="KS3_1"/>
    <property type="match status" value="1"/>
</dbReference>
<dbReference type="InterPro" id="IPR014043">
    <property type="entry name" value="Acyl_transferase_dom"/>
</dbReference>
<dbReference type="InterPro" id="IPR014031">
    <property type="entry name" value="Ketoacyl_synth_C"/>
</dbReference>
<organism evidence="14">
    <name type="scientific">Candidatus Kentrum sp. FW</name>
    <dbReference type="NCBI Taxonomy" id="2126338"/>
    <lineage>
        <taxon>Bacteria</taxon>
        <taxon>Pseudomonadati</taxon>
        <taxon>Pseudomonadota</taxon>
        <taxon>Gammaproteobacteria</taxon>
        <taxon>Candidatus Kentrum</taxon>
    </lineage>
</organism>
<dbReference type="CDD" id="cd00833">
    <property type="entry name" value="PKS"/>
    <property type="match status" value="1"/>
</dbReference>
<reference evidence="14" key="1">
    <citation type="submission" date="2019-02" db="EMBL/GenBank/DDBJ databases">
        <authorList>
            <person name="Gruber-Vodicka R. H."/>
            <person name="Seah K. B. B."/>
        </authorList>
    </citation>
    <scope>NUCLEOTIDE SEQUENCE</scope>
    <source>
        <strain evidence="14">BECK_BZ131</strain>
    </source>
</reference>
<dbReference type="SMART" id="SM00825">
    <property type="entry name" value="PKS_KS"/>
    <property type="match status" value="1"/>
</dbReference>
<name>A0A450TQ71_9GAMM</name>
<dbReference type="CDD" id="cd01287">
    <property type="entry name" value="FabA"/>
    <property type="match status" value="1"/>
</dbReference>
<dbReference type="InterPro" id="IPR018201">
    <property type="entry name" value="Ketoacyl_synth_AS"/>
</dbReference>
<evidence type="ECO:0000256" key="5">
    <source>
        <dbReference type="ARBA" id="ARBA00022553"/>
    </source>
</evidence>
<evidence type="ECO:0000256" key="8">
    <source>
        <dbReference type="ARBA" id="ARBA00023098"/>
    </source>
</evidence>
<dbReference type="InterPro" id="IPR014030">
    <property type="entry name" value="Ketoacyl_synth_N"/>
</dbReference>
<dbReference type="Gene3D" id="3.40.47.10">
    <property type="match status" value="2"/>
</dbReference>